<reference evidence="1" key="1">
    <citation type="submission" date="2020-03" db="EMBL/GenBank/DDBJ databases">
        <title>The deep terrestrial virosphere.</title>
        <authorList>
            <person name="Holmfeldt K."/>
            <person name="Nilsson E."/>
            <person name="Simone D."/>
            <person name="Lopez-Fernandez M."/>
            <person name="Wu X."/>
            <person name="de Brujin I."/>
            <person name="Lundin D."/>
            <person name="Andersson A."/>
            <person name="Bertilsson S."/>
            <person name="Dopson M."/>
        </authorList>
    </citation>
    <scope>NUCLEOTIDE SEQUENCE</scope>
    <source>
        <strain evidence="1">MM415B02957</strain>
    </source>
</reference>
<accession>A0A6M3KZF6</accession>
<organism evidence="1">
    <name type="scientific">viral metagenome</name>
    <dbReference type="NCBI Taxonomy" id="1070528"/>
    <lineage>
        <taxon>unclassified sequences</taxon>
        <taxon>metagenomes</taxon>
        <taxon>organismal metagenomes</taxon>
    </lineage>
</organism>
<gene>
    <name evidence="1" type="ORF">MM415B02957_0008</name>
</gene>
<dbReference type="EMBL" id="MT142717">
    <property type="protein sequence ID" value="QJA87576.1"/>
    <property type="molecule type" value="Genomic_DNA"/>
</dbReference>
<sequence length="155" mass="17741">MEDTMEVKKKAGRPRREIKETEKILKKILESEQVQEAVPAVFPDGTKIEVLGPVAPPTLTGAQFDPFEKFKKEPNKFHYRALNNRAHNLRKREAEGYELVQGAKPFGDLVLAKIPIENKKAREKKKSDRLSSMKRAVKAKFREEAAQHGVETFEE</sequence>
<proteinExistence type="predicted"/>
<protein>
    <submittedName>
        <fullName evidence="1">Uncharacterized protein</fullName>
    </submittedName>
</protein>
<evidence type="ECO:0000313" key="1">
    <source>
        <dbReference type="EMBL" id="QJA87576.1"/>
    </source>
</evidence>
<dbReference type="AlphaFoldDB" id="A0A6M3KZF6"/>
<name>A0A6M3KZF6_9ZZZZ</name>